<dbReference type="PANTHER" id="PTHR34405:SF3">
    <property type="entry name" value="CRISPR-ASSOCIATED ENDORIBONUCLEASE CAS2 3"/>
    <property type="match status" value="1"/>
</dbReference>
<sequence length="92" mass="10957">MPYLVVAYDIPDDRRRLRLSRVLWGMLDRVQKSVFEGELEERLVDRLEERIRRVVEAREDAVRIYTLCAACQRRIRGLGVSSLREDPDVWII</sequence>
<protein>
    <recommendedName>
        <fullName evidence="9">CRISPR-associated endoribonuclease Cas2</fullName>
        <ecNumber evidence="9">3.1.-.-</ecNumber>
    </recommendedName>
</protein>
<name>A0A212R0U1_9CHLR</name>
<dbReference type="RefSeq" id="WP_159461640.1">
    <property type="nucleotide sequence ID" value="NZ_FYEK01000027.1"/>
</dbReference>
<dbReference type="Gene3D" id="3.30.70.240">
    <property type="match status" value="1"/>
</dbReference>
<dbReference type="NCBIfam" id="TIGR01573">
    <property type="entry name" value="cas2"/>
    <property type="match status" value="1"/>
</dbReference>
<evidence type="ECO:0000313" key="11">
    <source>
        <dbReference type="Proteomes" id="UP000197025"/>
    </source>
</evidence>
<dbReference type="Proteomes" id="UP000197025">
    <property type="component" value="Unassembled WGS sequence"/>
</dbReference>
<dbReference type="AlphaFoldDB" id="A0A212R0U1"/>
<evidence type="ECO:0000256" key="5">
    <source>
        <dbReference type="ARBA" id="ARBA00022759"/>
    </source>
</evidence>
<dbReference type="GO" id="GO:0016787">
    <property type="term" value="F:hydrolase activity"/>
    <property type="evidence" value="ECO:0007669"/>
    <property type="project" value="UniProtKB-KW"/>
</dbReference>
<feature type="binding site" evidence="9">
    <location>
        <position position="9"/>
    </location>
    <ligand>
        <name>Mg(2+)</name>
        <dbReference type="ChEBI" id="CHEBI:18420"/>
        <note>catalytic</note>
    </ligand>
</feature>
<dbReference type="GO" id="GO:0004521">
    <property type="term" value="F:RNA endonuclease activity"/>
    <property type="evidence" value="ECO:0007669"/>
    <property type="project" value="InterPro"/>
</dbReference>
<evidence type="ECO:0000256" key="9">
    <source>
        <dbReference type="HAMAP-Rule" id="MF_01471"/>
    </source>
</evidence>
<evidence type="ECO:0000256" key="8">
    <source>
        <dbReference type="ARBA" id="ARBA00023118"/>
    </source>
</evidence>
<evidence type="ECO:0000256" key="7">
    <source>
        <dbReference type="ARBA" id="ARBA00022842"/>
    </source>
</evidence>
<evidence type="ECO:0000313" key="10">
    <source>
        <dbReference type="EMBL" id="SNB65427.1"/>
    </source>
</evidence>
<evidence type="ECO:0000256" key="3">
    <source>
        <dbReference type="ARBA" id="ARBA00022722"/>
    </source>
</evidence>
<dbReference type="InterPro" id="IPR021127">
    <property type="entry name" value="CRISPR_associated_Cas2"/>
</dbReference>
<keyword evidence="8 9" id="KW-0051">Antiviral defense</keyword>
<comment type="similarity">
    <text evidence="2 9">Belongs to the CRISPR-associated endoribonuclease Cas2 protein family.</text>
</comment>
<evidence type="ECO:0000256" key="6">
    <source>
        <dbReference type="ARBA" id="ARBA00022801"/>
    </source>
</evidence>
<dbReference type="PANTHER" id="PTHR34405">
    <property type="entry name" value="CRISPR-ASSOCIATED ENDORIBONUCLEASE CAS2"/>
    <property type="match status" value="1"/>
</dbReference>
<keyword evidence="5 9" id="KW-0255">Endonuclease</keyword>
<dbReference type="EC" id="3.1.-.-" evidence="9"/>
<evidence type="ECO:0000256" key="2">
    <source>
        <dbReference type="ARBA" id="ARBA00009959"/>
    </source>
</evidence>
<dbReference type="GO" id="GO:0046872">
    <property type="term" value="F:metal ion binding"/>
    <property type="evidence" value="ECO:0007669"/>
    <property type="project" value="UniProtKB-UniRule"/>
</dbReference>
<accession>A0A212R0U1</accession>
<organism evidence="10 11">
    <name type="scientific">Thermoflexus hugenholtzii JAD2</name>
    <dbReference type="NCBI Taxonomy" id="877466"/>
    <lineage>
        <taxon>Bacteria</taxon>
        <taxon>Bacillati</taxon>
        <taxon>Chloroflexota</taxon>
        <taxon>Thermoflexia</taxon>
        <taxon>Thermoflexales</taxon>
        <taxon>Thermoflexaceae</taxon>
        <taxon>Thermoflexus</taxon>
    </lineage>
</organism>
<dbReference type="EMBL" id="FYEK01000027">
    <property type="protein sequence ID" value="SNB65427.1"/>
    <property type="molecule type" value="Genomic_DNA"/>
</dbReference>
<comment type="cofactor">
    <cofactor evidence="1 9">
        <name>Mg(2+)</name>
        <dbReference type="ChEBI" id="CHEBI:18420"/>
    </cofactor>
</comment>
<dbReference type="GO" id="GO:0051607">
    <property type="term" value="P:defense response to virus"/>
    <property type="evidence" value="ECO:0007669"/>
    <property type="project" value="UniProtKB-UniRule"/>
</dbReference>
<dbReference type="InParanoid" id="A0A212R0U1"/>
<dbReference type="SUPFAM" id="SSF143430">
    <property type="entry name" value="TTP0101/SSO1404-like"/>
    <property type="match status" value="1"/>
</dbReference>
<dbReference type="CDD" id="cd09725">
    <property type="entry name" value="Cas2_I_II_III"/>
    <property type="match status" value="1"/>
</dbReference>
<keyword evidence="6 9" id="KW-0378">Hydrolase</keyword>
<proteinExistence type="inferred from homology"/>
<keyword evidence="4 9" id="KW-0479">Metal-binding</keyword>
<reference evidence="11" key="1">
    <citation type="submission" date="2017-06" db="EMBL/GenBank/DDBJ databases">
        <authorList>
            <person name="Varghese N."/>
            <person name="Submissions S."/>
        </authorList>
    </citation>
    <scope>NUCLEOTIDE SEQUENCE [LARGE SCALE GENOMIC DNA]</scope>
    <source>
        <strain evidence="11">JAD2</strain>
    </source>
</reference>
<gene>
    <name evidence="9" type="primary">cas2</name>
    <name evidence="10" type="ORF">SAMN02746019_00009920</name>
</gene>
<keyword evidence="7 9" id="KW-0460">Magnesium</keyword>
<evidence type="ECO:0000256" key="1">
    <source>
        <dbReference type="ARBA" id="ARBA00001946"/>
    </source>
</evidence>
<dbReference type="Pfam" id="PF09827">
    <property type="entry name" value="CRISPR_Cas2"/>
    <property type="match status" value="1"/>
</dbReference>
<evidence type="ECO:0000256" key="4">
    <source>
        <dbReference type="ARBA" id="ARBA00022723"/>
    </source>
</evidence>
<keyword evidence="11" id="KW-1185">Reference proteome</keyword>
<comment type="subunit">
    <text evidence="9">Homodimer, forms a heterotetramer with a Cas1 homodimer.</text>
</comment>
<dbReference type="GO" id="GO:0043571">
    <property type="term" value="P:maintenance of CRISPR repeat elements"/>
    <property type="evidence" value="ECO:0007669"/>
    <property type="project" value="UniProtKB-UniRule"/>
</dbReference>
<dbReference type="InterPro" id="IPR019199">
    <property type="entry name" value="Virulence_VapD/CRISPR_Cas2"/>
</dbReference>
<dbReference type="HAMAP" id="MF_01471">
    <property type="entry name" value="Cas2"/>
    <property type="match status" value="1"/>
</dbReference>
<keyword evidence="3 9" id="KW-0540">Nuclease</keyword>
<comment type="function">
    <text evidence="9">CRISPR (clustered regularly interspaced short palindromic repeat), is an adaptive immune system that provides protection against mobile genetic elements (viruses, transposable elements and conjugative plasmids). CRISPR clusters contain sequences complementary to antecedent mobile elements and target invading nucleic acids. CRISPR clusters are transcribed and processed into CRISPR RNA (crRNA). Functions as a ssRNA-specific endoribonuclease. Involved in the integration of spacer DNA into the CRISPR cassette.</text>
</comment>